<keyword evidence="6 8" id="KW-1133">Transmembrane helix</keyword>
<keyword evidence="10" id="KW-1185">Reference proteome</keyword>
<keyword evidence="4" id="KW-1003">Cell membrane</keyword>
<evidence type="ECO:0000313" key="9">
    <source>
        <dbReference type="EMBL" id="MBZ9778885.1"/>
    </source>
</evidence>
<gene>
    <name evidence="9" type="ORF">LB452_08110</name>
</gene>
<name>A0ABS7XJG3_9FLAO</name>
<evidence type="ECO:0000256" key="6">
    <source>
        <dbReference type="ARBA" id="ARBA00022989"/>
    </source>
</evidence>
<evidence type="ECO:0000256" key="1">
    <source>
        <dbReference type="ARBA" id="ARBA00004651"/>
    </source>
</evidence>
<dbReference type="Proteomes" id="UP001199314">
    <property type="component" value="Unassembled WGS sequence"/>
</dbReference>
<sequence length="500" mass="55681">MKALNPKNQLILASLVILGFIGVLFLIFPKNSFEVINTVSTRVRTFFGKLYLVLGLFIVVYLLVIGFSPLGKIKLGSSSPEYSTPSWLAMMYSTGMGAGIILRAVQEPIFMMKHPNLQISRPSEIHGLEMTFYHWGFTAWGFYGLFALFIAYLLFVKKKNIQLSQIIPKLSNSFSTKLIDLLVILTTVFGVVSAVALGIRQVEGGINFITESTLGVYLSIILCVLIFSFAIFSSIKGLSNGIRRLSNVNIILTLLLLAYVMFNSDISLILSNLWQSVLALLQDFIPLSLAIGEFNFSEQFLSDWTYYYWAFWLAWAPFTGIFIARISKGRSIRQLILGVLIVPSLGSFLWFTSFGTSAIELINADVVSSFAFDNVFTSTFVLLEQFPLGFYAVILAILLLLGFLITSADSAIFVLGMFSDLTKINPSTFHKSTWGILLFLISLGFLMIGRFSEAEDVLEAVQKLLIVSSLALALLSIVFIIGFTFGLNSHYKSKKDQIQM</sequence>
<keyword evidence="3" id="KW-0813">Transport</keyword>
<accession>A0ABS7XJG3</accession>
<evidence type="ECO:0000256" key="7">
    <source>
        <dbReference type="ARBA" id="ARBA00023136"/>
    </source>
</evidence>
<comment type="similarity">
    <text evidence="2">Belongs to the BCCT transporter (TC 2.A.15) family.</text>
</comment>
<feature type="transmembrane region" description="Helical" evidence="8">
    <location>
        <begin position="177"/>
        <end position="199"/>
    </location>
</feature>
<evidence type="ECO:0000256" key="3">
    <source>
        <dbReference type="ARBA" id="ARBA00022448"/>
    </source>
</evidence>
<feature type="transmembrane region" description="Helical" evidence="8">
    <location>
        <begin position="48"/>
        <end position="67"/>
    </location>
</feature>
<reference evidence="10" key="1">
    <citation type="submission" date="2023-07" db="EMBL/GenBank/DDBJ databases">
        <title>Novel species isolated from saline lakes on Tibetan Plateau.</title>
        <authorList>
            <person name="Lu H."/>
        </authorList>
    </citation>
    <scope>NUCLEOTIDE SEQUENCE [LARGE SCALE GENOMIC DNA]</scope>
    <source>
        <strain evidence="10">CAK8W</strain>
    </source>
</reference>
<dbReference type="Pfam" id="PF02028">
    <property type="entry name" value="BCCT"/>
    <property type="match status" value="1"/>
</dbReference>
<feature type="transmembrane region" description="Helical" evidence="8">
    <location>
        <begin position="214"/>
        <end position="233"/>
    </location>
</feature>
<keyword evidence="5 8" id="KW-0812">Transmembrane</keyword>
<proteinExistence type="inferred from homology"/>
<feature type="transmembrane region" description="Helical" evidence="8">
    <location>
        <begin position="306"/>
        <end position="323"/>
    </location>
</feature>
<organism evidence="9 10">
    <name type="scientific">Psychroflexus longus</name>
    <dbReference type="NCBI Taxonomy" id="2873596"/>
    <lineage>
        <taxon>Bacteria</taxon>
        <taxon>Pseudomonadati</taxon>
        <taxon>Bacteroidota</taxon>
        <taxon>Flavobacteriia</taxon>
        <taxon>Flavobacteriales</taxon>
        <taxon>Flavobacteriaceae</taxon>
        <taxon>Psychroflexus</taxon>
    </lineage>
</organism>
<protein>
    <submittedName>
        <fullName evidence="9">BCCT family transporter</fullName>
    </submittedName>
</protein>
<comment type="subcellular location">
    <subcellularLocation>
        <location evidence="1">Cell membrane</location>
        <topology evidence="1">Multi-pass membrane protein</topology>
    </subcellularLocation>
</comment>
<feature type="transmembrane region" description="Helical" evidence="8">
    <location>
        <begin position="9"/>
        <end position="28"/>
    </location>
</feature>
<feature type="transmembrane region" description="Helical" evidence="8">
    <location>
        <begin position="388"/>
        <end position="421"/>
    </location>
</feature>
<dbReference type="InterPro" id="IPR000060">
    <property type="entry name" value="BCCT_transptr"/>
</dbReference>
<feature type="transmembrane region" description="Helical" evidence="8">
    <location>
        <begin position="433"/>
        <end position="452"/>
    </location>
</feature>
<feature type="transmembrane region" description="Helical" evidence="8">
    <location>
        <begin position="335"/>
        <end position="353"/>
    </location>
</feature>
<evidence type="ECO:0000256" key="2">
    <source>
        <dbReference type="ARBA" id="ARBA00005658"/>
    </source>
</evidence>
<comment type="caution">
    <text evidence="9">The sequence shown here is derived from an EMBL/GenBank/DDBJ whole genome shotgun (WGS) entry which is preliminary data.</text>
</comment>
<keyword evidence="7 8" id="KW-0472">Membrane</keyword>
<evidence type="ECO:0000313" key="10">
    <source>
        <dbReference type="Proteomes" id="UP001199314"/>
    </source>
</evidence>
<dbReference type="RefSeq" id="WP_224461236.1">
    <property type="nucleotide sequence ID" value="NZ_JAIQZE010000007.1"/>
</dbReference>
<dbReference type="EMBL" id="JAIQZE010000007">
    <property type="protein sequence ID" value="MBZ9778885.1"/>
    <property type="molecule type" value="Genomic_DNA"/>
</dbReference>
<feature type="transmembrane region" description="Helical" evidence="8">
    <location>
        <begin position="464"/>
        <end position="487"/>
    </location>
</feature>
<feature type="transmembrane region" description="Helical" evidence="8">
    <location>
        <begin position="132"/>
        <end position="156"/>
    </location>
</feature>
<evidence type="ECO:0000256" key="4">
    <source>
        <dbReference type="ARBA" id="ARBA00022475"/>
    </source>
</evidence>
<dbReference type="PANTHER" id="PTHR30047">
    <property type="entry name" value="HIGH-AFFINITY CHOLINE TRANSPORT PROTEIN-RELATED"/>
    <property type="match status" value="1"/>
</dbReference>
<evidence type="ECO:0000256" key="8">
    <source>
        <dbReference type="SAM" id="Phobius"/>
    </source>
</evidence>
<evidence type="ECO:0000256" key="5">
    <source>
        <dbReference type="ARBA" id="ARBA00022692"/>
    </source>
</evidence>
<dbReference type="PANTHER" id="PTHR30047:SF7">
    <property type="entry name" value="HIGH-AFFINITY CHOLINE TRANSPORT PROTEIN"/>
    <property type="match status" value="1"/>
</dbReference>
<feature type="transmembrane region" description="Helical" evidence="8">
    <location>
        <begin position="245"/>
        <end position="262"/>
    </location>
</feature>